<accession>A0A6S6R473</accession>
<dbReference type="Pfam" id="PF00015">
    <property type="entry name" value="MCPsignal"/>
    <property type="match status" value="1"/>
</dbReference>
<dbReference type="SUPFAM" id="SSF58104">
    <property type="entry name" value="Methyl-accepting chemotaxis protein (MCP) signaling domain"/>
    <property type="match status" value="1"/>
</dbReference>
<name>A0A6S6R473_9FIRM</name>
<evidence type="ECO:0000259" key="3">
    <source>
        <dbReference type="PROSITE" id="PS50111"/>
    </source>
</evidence>
<dbReference type="GO" id="GO:0007165">
    <property type="term" value="P:signal transduction"/>
    <property type="evidence" value="ECO:0007669"/>
    <property type="project" value="UniProtKB-KW"/>
</dbReference>
<proteinExistence type="predicted"/>
<evidence type="ECO:0000313" key="4">
    <source>
        <dbReference type="EMBL" id="BCJ94255.1"/>
    </source>
</evidence>
<dbReference type="PANTHER" id="PTHR32089">
    <property type="entry name" value="METHYL-ACCEPTING CHEMOTAXIS PROTEIN MCPB"/>
    <property type="match status" value="1"/>
</dbReference>
<dbReference type="SMART" id="SM00283">
    <property type="entry name" value="MA"/>
    <property type="match status" value="1"/>
</dbReference>
<evidence type="ECO:0000256" key="2">
    <source>
        <dbReference type="PROSITE-ProRule" id="PRU00284"/>
    </source>
</evidence>
<dbReference type="PROSITE" id="PS50111">
    <property type="entry name" value="CHEMOTAXIS_TRANSDUC_2"/>
    <property type="match status" value="1"/>
</dbReference>
<evidence type="ECO:0000313" key="5">
    <source>
        <dbReference type="Proteomes" id="UP000515561"/>
    </source>
</evidence>
<dbReference type="GO" id="GO:0016020">
    <property type="term" value="C:membrane"/>
    <property type="evidence" value="ECO:0007669"/>
    <property type="project" value="InterPro"/>
</dbReference>
<dbReference type="AlphaFoldDB" id="A0A6S6R473"/>
<dbReference type="KEGG" id="acel:acsn021_18240"/>
<reference evidence="4 5" key="1">
    <citation type="journal article" date="2016" name="Int. J. Syst. Evol. Microbiol.">
        <title>Descriptions of Anaerotaenia torta gen. nov., sp. nov. and Anaerocolumna cellulosilytica gen. nov., sp. nov. isolated from a methanogenic reactor of cattle waste.</title>
        <authorList>
            <person name="Uek A."/>
            <person name="Ohtaki Y."/>
            <person name="Kaku N."/>
            <person name="Ueki K."/>
        </authorList>
    </citation>
    <scope>NUCLEOTIDE SEQUENCE [LARGE SCALE GENOMIC DNA]</scope>
    <source>
        <strain evidence="4 5">SN021</strain>
    </source>
</reference>
<dbReference type="PANTHER" id="PTHR32089:SF112">
    <property type="entry name" value="LYSOZYME-LIKE PROTEIN-RELATED"/>
    <property type="match status" value="1"/>
</dbReference>
<protein>
    <submittedName>
        <fullName evidence="4">Chemotaxis protein</fullName>
    </submittedName>
</protein>
<sequence>MDMISKKGLDYIKEFAEIQVNVITNGCIFFLMESDTIVWEASSKDFSLQEFKVGETLAKTSISHQAIEEKKTTIGTFVSKENGARVKVTAIPVTNEEGNVSGAFTIVLPKEHHLVSGFKDFAPVITEMFPGGAFLSVTDTEKITQRQPSKNFDLKDVYIGKDISIDPAAMAALKTGEIQRVDYDTYEYGAPLRILVSPFYDEDTNEVIGALNIVRPKTIELSLRDMASSLKNGLTQIAATIEELAASATDIHGNQQQLNDNIKKITETTEEINKISTFIKSIANQTNMLGLNAAIEAARVGEAGKGFSVVASEIRQMSEKSKNTVAEIEKLTNEIRTNVSESNNQSIISLTASQEQAAATEEITASLEEITALSDELSQIANKL</sequence>
<dbReference type="Proteomes" id="UP000515561">
    <property type="component" value="Chromosome"/>
</dbReference>
<dbReference type="Gene3D" id="1.10.287.950">
    <property type="entry name" value="Methyl-accepting chemotaxis protein"/>
    <property type="match status" value="1"/>
</dbReference>
<keyword evidence="5" id="KW-1185">Reference proteome</keyword>
<dbReference type="InterPro" id="IPR004089">
    <property type="entry name" value="MCPsignal_dom"/>
</dbReference>
<organism evidence="4 5">
    <name type="scientific">Anaerocolumna cellulosilytica</name>
    <dbReference type="NCBI Taxonomy" id="433286"/>
    <lineage>
        <taxon>Bacteria</taxon>
        <taxon>Bacillati</taxon>
        <taxon>Bacillota</taxon>
        <taxon>Clostridia</taxon>
        <taxon>Lachnospirales</taxon>
        <taxon>Lachnospiraceae</taxon>
        <taxon>Anaerocolumna</taxon>
    </lineage>
</organism>
<keyword evidence="1 2" id="KW-0807">Transducer</keyword>
<gene>
    <name evidence="4" type="ORF">acsn021_18240</name>
</gene>
<evidence type="ECO:0000256" key="1">
    <source>
        <dbReference type="ARBA" id="ARBA00023224"/>
    </source>
</evidence>
<feature type="domain" description="Methyl-accepting transducer" evidence="3">
    <location>
        <begin position="240"/>
        <end position="384"/>
    </location>
</feature>
<dbReference type="EMBL" id="AP023367">
    <property type="protein sequence ID" value="BCJ94255.1"/>
    <property type="molecule type" value="Genomic_DNA"/>
</dbReference>